<evidence type="ECO:0000256" key="4">
    <source>
        <dbReference type="ARBA" id="ARBA00022692"/>
    </source>
</evidence>
<evidence type="ECO:0000256" key="1">
    <source>
        <dbReference type="ARBA" id="ARBA00004141"/>
    </source>
</evidence>
<dbReference type="InterPro" id="IPR017475">
    <property type="entry name" value="EPS_sugar_tfrase"/>
</dbReference>
<comment type="similarity">
    <text evidence="2">Belongs to the bacterial sugar transferase family.</text>
</comment>
<dbReference type="GO" id="GO:0016020">
    <property type="term" value="C:membrane"/>
    <property type="evidence" value="ECO:0007669"/>
    <property type="project" value="UniProtKB-SubCell"/>
</dbReference>
<protein>
    <recommendedName>
        <fullName evidence="8">Bacterial sugar transferase domain-containing protein</fullName>
    </recommendedName>
</protein>
<dbReference type="PANTHER" id="PTHR30576">
    <property type="entry name" value="COLANIC BIOSYNTHESIS UDP-GLUCOSE LIPID CARRIER TRANSFERASE"/>
    <property type="match status" value="1"/>
</dbReference>
<organism evidence="9 10">
    <name type="scientific">Vulcanimicrobium alpinum</name>
    <dbReference type="NCBI Taxonomy" id="3016050"/>
    <lineage>
        <taxon>Bacteria</taxon>
        <taxon>Bacillati</taxon>
        <taxon>Vulcanimicrobiota</taxon>
        <taxon>Vulcanimicrobiia</taxon>
        <taxon>Vulcanimicrobiales</taxon>
        <taxon>Vulcanimicrobiaceae</taxon>
        <taxon>Vulcanimicrobium</taxon>
    </lineage>
</organism>
<evidence type="ECO:0000256" key="7">
    <source>
        <dbReference type="SAM" id="Phobius"/>
    </source>
</evidence>
<keyword evidence="5 7" id="KW-1133">Transmembrane helix</keyword>
<name>A0AAN1XXM3_UNVUL</name>
<dbReference type="RefSeq" id="WP_317994883.1">
    <property type="nucleotide sequence ID" value="NZ_AP025523.1"/>
</dbReference>
<evidence type="ECO:0000313" key="9">
    <source>
        <dbReference type="EMBL" id="BDE07280.1"/>
    </source>
</evidence>
<feature type="transmembrane region" description="Helical" evidence="7">
    <location>
        <begin position="123"/>
        <end position="140"/>
    </location>
</feature>
<dbReference type="PANTHER" id="PTHR30576:SF0">
    <property type="entry name" value="UNDECAPRENYL-PHOSPHATE N-ACETYLGALACTOSAMINYL 1-PHOSPHATE TRANSFERASE-RELATED"/>
    <property type="match status" value="1"/>
</dbReference>
<feature type="transmembrane region" description="Helical" evidence="7">
    <location>
        <begin position="295"/>
        <end position="318"/>
    </location>
</feature>
<keyword evidence="3" id="KW-0808">Transferase</keyword>
<proteinExistence type="inferred from homology"/>
<evidence type="ECO:0000256" key="2">
    <source>
        <dbReference type="ARBA" id="ARBA00006464"/>
    </source>
</evidence>
<feature type="transmembrane region" description="Helical" evidence="7">
    <location>
        <begin position="63"/>
        <end position="84"/>
    </location>
</feature>
<dbReference type="Proteomes" id="UP001317532">
    <property type="component" value="Chromosome"/>
</dbReference>
<dbReference type="KEGG" id="vab:WPS_25560"/>
<evidence type="ECO:0000256" key="6">
    <source>
        <dbReference type="ARBA" id="ARBA00023136"/>
    </source>
</evidence>
<dbReference type="EMBL" id="AP025523">
    <property type="protein sequence ID" value="BDE07280.1"/>
    <property type="molecule type" value="Genomic_DNA"/>
</dbReference>
<sequence length="477" mass="53704">MAVEAPFVETLPLVRAKPKPARFTRGWAITLFVADLLTLVVATIAAAQLAQQYFHLQLQVDRVVTAQAVCIATWLFVFYRAGLYERSFALSIRDEIYCTVTALILGTLPLLILFTIVPQISSSRAVLLGALVFALFAMGFERSVARVVHHTAIQRRGKRIAIVGTRARIDQALEQMHVDPRSTVLQIEVNDIERSFDGIGALADRALDDIAWLRHARESDCDNLILTEIVPPRVLPPLLHAAAIERFTIAFAPPRICSQAYDFRIETDGHQAMIVVRQLYTLAHGSKILKRAFDLVVAAVLLVLASPIILAAAVAILIEDGGPVLFRQERIGQYGKSFDILKLRSMRVDAESHSGPTWSPVNDPRTTRVGRFVRRTSIDELPQLINVLRGEMSIVGPRPERPVFVERFRRELPRYDERHLVRPGITGWSHVQMSRKLDVSAVSERLSHDLWYIENWGLFMDVSIVLKTAAEFLFQRQ</sequence>
<dbReference type="NCBIfam" id="TIGR03025">
    <property type="entry name" value="EPS_sugtrans"/>
    <property type="match status" value="1"/>
</dbReference>
<feature type="domain" description="Bacterial sugar transferase" evidence="8">
    <location>
        <begin position="290"/>
        <end position="473"/>
    </location>
</feature>
<evidence type="ECO:0000259" key="8">
    <source>
        <dbReference type="Pfam" id="PF02397"/>
    </source>
</evidence>
<keyword evidence="4 7" id="KW-0812">Transmembrane</keyword>
<feature type="transmembrane region" description="Helical" evidence="7">
    <location>
        <begin position="27"/>
        <end position="51"/>
    </location>
</feature>
<dbReference type="AlphaFoldDB" id="A0AAN1XXM3"/>
<dbReference type="GO" id="GO:0016780">
    <property type="term" value="F:phosphotransferase activity, for other substituted phosphate groups"/>
    <property type="evidence" value="ECO:0007669"/>
    <property type="project" value="TreeGrafter"/>
</dbReference>
<feature type="transmembrane region" description="Helical" evidence="7">
    <location>
        <begin position="96"/>
        <end position="117"/>
    </location>
</feature>
<accession>A0AAN1XXM3</accession>
<evidence type="ECO:0000256" key="5">
    <source>
        <dbReference type="ARBA" id="ARBA00022989"/>
    </source>
</evidence>
<dbReference type="Pfam" id="PF02397">
    <property type="entry name" value="Bac_transf"/>
    <property type="match status" value="1"/>
</dbReference>
<gene>
    <name evidence="9" type="ORF">WPS_25560</name>
</gene>
<keyword evidence="6 7" id="KW-0472">Membrane</keyword>
<keyword evidence="10" id="KW-1185">Reference proteome</keyword>
<evidence type="ECO:0000256" key="3">
    <source>
        <dbReference type="ARBA" id="ARBA00022679"/>
    </source>
</evidence>
<comment type="subcellular location">
    <subcellularLocation>
        <location evidence="1">Membrane</location>
        <topology evidence="1">Multi-pass membrane protein</topology>
    </subcellularLocation>
</comment>
<dbReference type="InterPro" id="IPR003362">
    <property type="entry name" value="Bact_transf"/>
</dbReference>
<evidence type="ECO:0000313" key="10">
    <source>
        <dbReference type="Proteomes" id="UP001317532"/>
    </source>
</evidence>
<reference evidence="9 10" key="1">
    <citation type="journal article" date="2022" name="ISME Commun">
        <title>Vulcanimicrobium alpinus gen. nov. sp. nov., the first cultivated representative of the candidate phylum 'Eremiobacterota', is a metabolically versatile aerobic anoxygenic phototroph.</title>
        <authorList>
            <person name="Yabe S."/>
            <person name="Muto K."/>
            <person name="Abe K."/>
            <person name="Yokota A."/>
            <person name="Staudigel H."/>
            <person name="Tebo B.M."/>
        </authorList>
    </citation>
    <scope>NUCLEOTIDE SEQUENCE [LARGE SCALE GENOMIC DNA]</scope>
    <source>
        <strain evidence="9 10">WC8-2</strain>
    </source>
</reference>